<proteinExistence type="predicted"/>
<accession>A0AAN9QEC5</accession>
<keyword evidence="3" id="KW-1185">Reference proteome</keyword>
<name>A0AAN9QEC5_PHACN</name>
<evidence type="ECO:0008006" key="4">
    <source>
        <dbReference type="Google" id="ProtNLM"/>
    </source>
</evidence>
<dbReference type="Proteomes" id="UP001374584">
    <property type="component" value="Unassembled WGS sequence"/>
</dbReference>
<evidence type="ECO:0000313" key="3">
    <source>
        <dbReference type="Proteomes" id="UP001374584"/>
    </source>
</evidence>
<dbReference type="AlphaFoldDB" id="A0AAN9QEC5"/>
<dbReference type="EMBL" id="JAYMYR010000011">
    <property type="protein sequence ID" value="KAK7331986.1"/>
    <property type="molecule type" value="Genomic_DNA"/>
</dbReference>
<feature type="signal peptide" evidence="1">
    <location>
        <begin position="1"/>
        <end position="15"/>
    </location>
</feature>
<evidence type="ECO:0000256" key="1">
    <source>
        <dbReference type="SAM" id="SignalP"/>
    </source>
</evidence>
<keyword evidence="1" id="KW-0732">Signal</keyword>
<gene>
    <name evidence="2" type="ORF">VNO80_28732</name>
</gene>
<feature type="chain" id="PRO_5042856232" description="NodB homology domain-containing protein" evidence="1">
    <location>
        <begin position="16"/>
        <end position="92"/>
    </location>
</feature>
<reference evidence="2 3" key="1">
    <citation type="submission" date="2024-01" db="EMBL/GenBank/DDBJ databases">
        <title>The genomes of 5 underutilized Papilionoideae crops provide insights into root nodulation and disease resistanc.</title>
        <authorList>
            <person name="Jiang F."/>
        </authorList>
    </citation>
    <scope>NUCLEOTIDE SEQUENCE [LARGE SCALE GENOMIC DNA]</scope>
    <source>
        <strain evidence="2">JINMINGXINNONG_FW02</strain>
        <tissue evidence="2">Leaves</tissue>
    </source>
</reference>
<evidence type="ECO:0000313" key="2">
    <source>
        <dbReference type="EMBL" id="KAK7331986.1"/>
    </source>
</evidence>
<organism evidence="2 3">
    <name type="scientific">Phaseolus coccineus</name>
    <name type="common">Scarlet runner bean</name>
    <name type="synonym">Phaseolus multiflorus</name>
    <dbReference type="NCBI Taxonomy" id="3886"/>
    <lineage>
        <taxon>Eukaryota</taxon>
        <taxon>Viridiplantae</taxon>
        <taxon>Streptophyta</taxon>
        <taxon>Embryophyta</taxon>
        <taxon>Tracheophyta</taxon>
        <taxon>Spermatophyta</taxon>
        <taxon>Magnoliopsida</taxon>
        <taxon>eudicotyledons</taxon>
        <taxon>Gunneridae</taxon>
        <taxon>Pentapetalae</taxon>
        <taxon>rosids</taxon>
        <taxon>fabids</taxon>
        <taxon>Fabales</taxon>
        <taxon>Fabaceae</taxon>
        <taxon>Papilionoideae</taxon>
        <taxon>50 kb inversion clade</taxon>
        <taxon>NPAAA clade</taxon>
        <taxon>indigoferoid/millettioid clade</taxon>
        <taxon>Phaseoleae</taxon>
        <taxon>Phaseolus</taxon>
    </lineage>
</organism>
<protein>
    <recommendedName>
        <fullName evidence="4">NodB homology domain-containing protein</fullName>
    </recommendedName>
</protein>
<sequence>MMFLLILSAARMTQGKTSFQLRDNPSRIPVPIRPFRVHDPPTFILTKSSPVNYGSSPLATVEQLRHAKIFYLSFDGGYCTVQEDLELKKMSL</sequence>
<comment type="caution">
    <text evidence="2">The sequence shown here is derived from an EMBL/GenBank/DDBJ whole genome shotgun (WGS) entry which is preliminary data.</text>
</comment>